<dbReference type="EMBL" id="CP039853">
    <property type="protein sequence ID" value="QCZ95411.1"/>
    <property type="molecule type" value="Genomic_DNA"/>
</dbReference>
<reference evidence="2 3" key="1">
    <citation type="submission" date="2019-04" db="EMBL/GenBank/DDBJ databases">
        <title>Salinimonas iocasae sp. nov., a halophilic bacterium isolated from the outer tube casing of tubeworms in Okinawa Trough.</title>
        <authorList>
            <person name="Zhang H."/>
            <person name="Wang H."/>
            <person name="Li C."/>
        </authorList>
    </citation>
    <scope>NUCLEOTIDE SEQUENCE [LARGE SCALE GENOMIC DNA]</scope>
    <source>
        <strain evidence="2 3">KX18D6</strain>
        <plasmid evidence="2 3">plas12</plasmid>
    </source>
</reference>
<dbReference type="Proteomes" id="UP000304912">
    <property type="component" value="Plasmid plas12"/>
</dbReference>
<organism evidence="2 3">
    <name type="scientific">Salinimonas iocasae</name>
    <dbReference type="NCBI Taxonomy" id="2572577"/>
    <lineage>
        <taxon>Bacteria</taxon>
        <taxon>Pseudomonadati</taxon>
        <taxon>Pseudomonadota</taxon>
        <taxon>Gammaproteobacteria</taxon>
        <taxon>Alteromonadales</taxon>
        <taxon>Alteromonadaceae</taxon>
        <taxon>Alteromonas/Salinimonas group</taxon>
        <taxon>Salinimonas</taxon>
    </lineage>
</organism>
<proteinExistence type="predicted"/>
<dbReference type="AlphaFoldDB" id="A0A5B7YIG3"/>
<keyword evidence="3" id="KW-1185">Reference proteome</keyword>
<gene>
    <name evidence="2" type="ORF">FBQ74_17905</name>
</gene>
<evidence type="ECO:0000313" key="3">
    <source>
        <dbReference type="Proteomes" id="UP000304912"/>
    </source>
</evidence>
<protein>
    <submittedName>
        <fullName evidence="2">Uncharacterized protein</fullName>
    </submittedName>
</protein>
<accession>A0A5B7YIG3</accession>
<sequence>MNRKMILIAMLGLSGAAHAGSQLLSADIDEIAYVSELPSTGKETTLKSGTEYYQREDGTCFQVSYSIDSIKQVTRAPGTVELPNTSALSKDIECSAAFN</sequence>
<name>A0A5B7YIG3_9ALTE</name>
<feature type="chain" id="PRO_5022910105" evidence="1">
    <location>
        <begin position="20"/>
        <end position="99"/>
    </location>
</feature>
<evidence type="ECO:0000313" key="2">
    <source>
        <dbReference type="EMBL" id="QCZ95411.1"/>
    </source>
</evidence>
<feature type="signal peptide" evidence="1">
    <location>
        <begin position="1"/>
        <end position="19"/>
    </location>
</feature>
<keyword evidence="1" id="KW-0732">Signal</keyword>
<dbReference type="RefSeq" id="WP_139758109.1">
    <property type="nucleotide sequence ID" value="NZ_CP039853.1"/>
</dbReference>
<geneLocation type="plasmid" evidence="2 3">
    <name>plas12</name>
</geneLocation>
<dbReference type="KEGG" id="salk:FBQ74_17905"/>
<dbReference type="OrthoDB" id="9891186at2"/>
<keyword evidence="2" id="KW-0614">Plasmid</keyword>
<evidence type="ECO:0000256" key="1">
    <source>
        <dbReference type="SAM" id="SignalP"/>
    </source>
</evidence>